<dbReference type="AlphaFoldDB" id="A0AAU9SK48"/>
<organism evidence="1 2">
    <name type="scientific">Thlaspi arvense</name>
    <name type="common">Field penny-cress</name>
    <dbReference type="NCBI Taxonomy" id="13288"/>
    <lineage>
        <taxon>Eukaryota</taxon>
        <taxon>Viridiplantae</taxon>
        <taxon>Streptophyta</taxon>
        <taxon>Embryophyta</taxon>
        <taxon>Tracheophyta</taxon>
        <taxon>Spermatophyta</taxon>
        <taxon>Magnoliopsida</taxon>
        <taxon>eudicotyledons</taxon>
        <taxon>Gunneridae</taxon>
        <taxon>Pentapetalae</taxon>
        <taxon>rosids</taxon>
        <taxon>malvids</taxon>
        <taxon>Brassicales</taxon>
        <taxon>Brassicaceae</taxon>
        <taxon>Thlaspideae</taxon>
        <taxon>Thlaspi</taxon>
    </lineage>
</organism>
<proteinExistence type="predicted"/>
<name>A0AAU9SK48_THLAR</name>
<gene>
    <name evidence="1" type="ORF">TAV2_LOCUS16966</name>
</gene>
<dbReference type="EMBL" id="OU466861">
    <property type="protein sequence ID" value="CAH2065137.1"/>
    <property type="molecule type" value="Genomic_DNA"/>
</dbReference>
<protein>
    <submittedName>
        <fullName evidence="1">Uncharacterized protein</fullName>
    </submittedName>
</protein>
<evidence type="ECO:0000313" key="2">
    <source>
        <dbReference type="Proteomes" id="UP000836841"/>
    </source>
</evidence>
<reference evidence="1 2" key="1">
    <citation type="submission" date="2022-03" db="EMBL/GenBank/DDBJ databases">
        <authorList>
            <person name="Nunn A."/>
            <person name="Chopra R."/>
            <person name="Nunn A."/>
            <person name="Contreras Garrido A."/>
        </authorList>
    </citation>
    <scope>NUCLEOTIDE SEQUENCE [LARGE SCALE GENOMIC DNA]</scope>
</reference>
<evidence type="ECO:0000313" key="1">
    <source>
        <dbReference type="EMBL" id="CAH2065137.1"/>
    </source>
</evidence>
<keyword evidence="2" id="KW-1185">Reference proteome</keyword>
<sequence>MRCQSTPDRCLMVNQHNSSQYEFWRERSKCSVKLPYLEITSSICQHGFSQYNTRSSCIETPLEILPPPKVTHTKLMLFDNHAVLLIRQPCLQITGLLGMRLKYQTCYLLLSLT</sequence>
<dbReference type="Proteomes" id="UP000836841">
    <property type="component" value="Chromosome 5"/>
</dbReference>
<accession>A0AAU9SK48</accession>